<dbReference type="PANTHER" id="PTHR34406">
    <property type="entry name" value="PROTEIN YCEI"/>
    <property type="match status" value="1"/>
</dbReference>
<dbReference type="Pfam" id="PF04264">
    <property type="entry name" value="YceI"/>
    <property type="match status" value="1"/>
</dbReference>
<dbReference type="PANTHER" id="PTHR34406:SF1">
    <property type="entry name" value="PROTEIN YCEI"/>
    <property type="match status" value="1"/>
</dbReference>
<name>A0A9D1W9D2_9SPHI</name>
<dbReference type="Proteomes" id="UP000824156">
    <property type="component" value="Unassembled WGS sequence"/>
</dbReference>
<accession>A0A9D1W9D2</accession>
<evidence type="ECO:0000259" key="1">
    <source>
        <dbReference type="SMART" id="SM00867"/>
    </source>
</evidence>
<gene>
    <name evidence="2" type="ORF">H9853_07355</name>
</gene>
<evidence type="ECO:0000313" key="3">
    <source>
        <dbReference type="Proteomes" id="UP000824156"/>
    </source>
</evidence>
<proteinExistence type="predicted"/>
<dbReference type="InterPro" id="IPR007372">
    <property type="entry name" value="Lipid/polyisoprenoid-bd_YceI"/>
</dbReference>
<feature type="domain" description="Lipid/polyisoprenoid-binding YceI-like" evidence="1">
    <location>
        <begin position="3"/>
        <end position="172"/>
    </location>
</feature>
<reference evidence="2" key="2">
    <citation type="submission" date="2021-04" db="EMBL/GenBank/DDBJ databases">
        <authorList>
            <person name="Gilroy R."/>
        </authorList>
    </citation>
    <scope>NUCLEOTIDE SEQUENCE</scope>
    <source>
        <strain evidence="2">1719</strain>
    </source>
</reference>
<dbReference type="AlphaFoldDB" id="A0A9D1W9D2"/>
<dbReference type="Gene3D" id="2.40.128.110">
    <property type="entry name" value="Lipid/polyisoprenoid-binding, YceI-like"/>
    <property type="match status" value="1"/>
</dbReference>
<reference evidence="2" key="1">
    <citation type="journal article" date="2021" name="PeerJ">
        <title>Extensive microbial diversity within the chicken gut microbiome revealed by metagenomics and culture.</title>
        <authorList>
            <person name="Gilroy R."/>
            <person name="Ravi A."/>
            <person name="Getino M."/>
            <person name="Pursley I."/>
            <person name="Horton D.L."/>
            <person name="Alikhan N.F."/>
            <person name="Baker D."/>
            <person name="Gharbi K."/>
            <person name="Hall N."/>
            <person name="Watson M."/>
            <person name="Adriaenssens E.M."/>
            <person name="Foster-Nyarko E."/>
            <person name="Jarju S."/>
            <person name="Secka A."/>
            <person name="Antonio M."/>
            <person name="Oren A."/>
            <person name="Chaudhuri R.R."/>
            <person name="La Ragione R."/>
            <person name="Hildebrand F."/>
            <person name="Pallen M.J."/>
        </authorList>
    </citation>
    <scope>NUCLEOTIDE SEQUENCE</scope>
    <source>
        <strain evidence="2">1719</strain>
    </source>
</reference>
<dbReference type="EMBL" id="DXEZ01000206">
    <property type="protein sequence ID" value="HIX54825.1"/>
    <property type="molecule type" value="Genomic_DNA"/>
</dbReference>
<dbReference type="InterPro" id="IPR036761">
    <property type="entry name" value="TTHA0802/YceI-like_sf"/>
</dbReference>
<evidence type="ECO:0000313" key="2">
    <source>
        <dbReference type="EMBL" id="HIX54825.1"/>
    </source>
</evidence>
<dbReference type="SMART" id="SM00867">
    <property type="entry name" value="YceI"/>
    <property type="match status" value="1"/>
</dbReference>
<protein>
    <submittedName>
        <fullName evidence="2">YceI family protein</fullName>
    </submittedName>
</protein>
<sequence>MSNWILDKDHSEVEFRVKHMMISNIKGQFQEFDITLNVPNNDLTNASAEAVINTASVDTKNSQRDDHLRNADFFDSEKFPKITFKSTKFEKVDDEDYKLTGDLTIQDTTKSIVLNVEYGGIAADPWGNQKAGFSFNGKIKRSEFGLTWNAALETGGVMVSDEVRINGEIQFVVK</sequence>
<organism evidence="2 3">
    <name type="scientific">Candidatus Sphingobacterium stercoripullorum</name>
    <dbReference type="NCBI Taxonomy" id="2838759"/>
    <lineage>
        <taxon>Bacteria</taxon>
        <taxon>Pseudomonadati</taxon>
        <taxon>Bacteroidota</taxon>
        <taxon>Sphingobacteriia</taxon>
        <taxon>Sphingobacteriales</taxon>
        <taxon>Sphingobacteriaceae</taxon>
        <taxon>Sphingobacterium</taxon>
    </lineage>
</organism>
<dbReference type="SUPFAM" id="SSF101874">
    <property type="entry name" value="YceI-like"/>
    <property type="match status" value="1"/>
</dbReference>
<comment type="caution">
    <text evidence="2">The sequence shown here is derived from an EMBL/GenBank/DDBJ whole genome shotgun (WGS) entry which is preliminary data.</text>
</comment>